<dbReference type="KEGG" id="amr:AM1_C0199"/>
<sequence>MDSSRSQQPAILVFGDEANIRRVLSSTLSIYADTKKR</sequence>
<name>A8ZMT6_ACAM1</name>
<evidence type="ECO:0000313" key="2">
    <source>
        <dbReference type="Proteomes" id="UP000000268"/>
    </source>
</evidence>
<proteinExistence type="predicted"/>
<dbReference type="HOGENOM" id="CLU_3338795_0_0_3"/>
<geneLocation type="plasmid" evidence="1 2">
    <name>pREB3</name>
</geneLocation>
<dbReference type="EMBL" id="CP000840">
    <property type="protein sequence ID" value="ABW32497.1"/>
    <property type="molecule type" value="Genomic_DNA"/>
</dbReference>
<accession>A8ZMT6</accession>
<dbReference type="Proteomes" id="UP000000268">
    <property type="component" value="Plasmid pREB3"/>
</dbReference>
<evidence type="ECO:0000313" key="1">
    <source>
        <dbReference type="EMBL" id="ABW32497.1"/>
    </source>
</evidence>
<organism evidence="1 2">
    <name type="scientific">Acaryochloris marina (strain MBIC 11017)</name>
    <dbReference type="NCBI Taxonomy" id="329726"/>
    <lineage>
        <taxon>Bacteria</taxon>
        <taxon>Bacillati</taxon>
        <taxon>Cyanobacteriota</taxon>
        <taxon>Cyanophyceae</taxon>
        <taxon>Acaryochloridales</taxon>
        <taxon>Acaryochloridaceae</taxon>
        <taxon>Acaryochloris</taxon>
    </lineage>
</organism>
<keyword evidence="2" id="KW-1185">Reference proteome</keyword>
<dbReference type="AlphaFoldDB" id="A8ZMT6"/>
<keyword evidence="1" id="KW-0614">Plasmid</keyword>
<reference evidence="1 2" key="1">
    <citation type="journal article" date="2008" name="Proc. Natl. Acad. Sci. U.S.A.">
        <title>Niche adaptation and genome expansion in the chlorophyll d-producing cyanobacterium Acaryochloris marina.</title>
        <authorList>
            <person name="Swingley W.D."/>
            <person name="Chen M."/>
            <person name="Cheung P.C."/>
            <person name="Conrad A.L."/>
            <person name="Dejesa L.C."/>
            <person name="Hao J."/>
            <person name="Honchak B.M."/>
            <person name="Karbach L.E."/>
            <person name="Kurdoglu A."/>
            <person name="Lahiri S."/>
            <person name="Mastrian S.D."/>
            <person name="Miyashita H."/>
            <person name="Page L."/>
            <person name="Ramakrishna P."/>
            <person name="Satoh S."/>
            <person name="Sattley W.M."/>
            <person name="Shimada Y."/>
            <person name="Taylor H.L."/>
            <person name="Tomo T."/>
            <person name="Tsuchiya T."/>
            <person name="Wang Z.T."/>
            <person name="Raymond J."/>
            <person name="Mimuro M."/>
            <person name="Blankenship R.E."/>
            <person name="Touchman J.W."/>
        </authorList>
    </citation>
    <scope>NUCLEOTIDE SEQUENCE [LARGE SCALE GENOMIC DNA]</scope>
    <source>
        <strain evidence="2">MBIC 11017</strain>
        <plasmid evidence="2">Plasmid pREB3</plasmid>
    </source>
</reference>
<protein>
    <submittedName>
        <fullName evidence="1">Uncharacterized protein</fullName>
    </submittedName>
</protein>
<gene>
    <name evidence="1" type="ordered locus">AM1_C0199</name>
</gene>